<dbReference type="AlphaFoldDB" id="A0A438DNP7"/>
<evidence type="ECO:0008006" key="3">
    <source>
        <dbReference type="Google" id="ProtNLM"/>
    </source>
</evidence>
<comment type="caution">
    <text evidence="1">The sequence shown here is derived from an EMBL/GenBank/DDBJ whole genome shotgun (WGS) entry which is preliminary data.</text>
</comment>
<dbReference type="EMBL" id="QGNW01001547">
    <property type="protein sequence ID" value="RVW37088.1"/>
    <property type="molecule type" value="Genomic_DNA"/>
</dbReference>
<reference evidence="1 2" key="1">
    <citation type="journal article" date="2018" name="PLoS Genet.">
        <title>Population sequencing reveals clonal diversity and ancestral inbreeding in the grapevine cultivar Chardonnay.</title>
        <authorList>
            <person name="Roach M.J."/>
            <person name="Johnson D.L."/>
            <person name="Bohlmann J."/>
            <person name="van Vuuren H.J."/>
            <person name="Jones S.J."/>
            <person name="Pretorius I.S."/>
            <person name="Schmidt S.A."/>
            <person name="Borneman A.R."/>
        </authorList>
    </citation>
    <scope>NUCLEOTIDE SEQUENCE [LARGE SCALE GENOMIC DNA]</scope>
    <source>
        <strain evidence="2">cv. Chardonnay</strain>
        <tissue evidence="1">Leaf</tissue>
    </source>
</reference>
<organism evidence="1 2">
    <name type="scientific">Vitis vinifera</name>
    <name type="common">Grape</name>
    <dbReference type="NCBI Taxonomy" id="29760"/>
    <lineage>
        <taxon>Eukaryota</taxon>
        <taxon>Viridiplantae</taxon>
        <taxon>Streptophyta</taxon>
        <taxon>Embryophyta</taxon>
        <taxon>Tracheophyta</taxon>
        <taxon>Spermatophyta</taxon>
        <taxon>Magnoliopsida</taxon>
        <taxon>eudicotyledons</taxon>
        <taxon>Gunneridae</taxon>
        <taxon>Pentapetalae</taxon>
        <taxon>rosids</taxon>
        <taxon>Vitales</taxon>
        <taxon>Vitaceae</taxon>
        <taxon>Viteae</taxon>
        <taxon>Vitis</taxon>
    </lineage>
</organism>
<sequence length="149" mass="17158">MEVGKFIVSCRFKNCEDGFRWGFSGVYGTTVKVEREVFWSELGAILWNGPWCVAGDFNMIRFPSERSRGGRLSLTMRRFSEVVEELELRDLPLQGGCSRGVEVSIIGQSQELIISLFLRIGKLIFRGLSKLYWLGRFLITLRFFLMGEE</sequence>
<dbReference type="InterPro" id="IPR036691">
    <property type="entry name" value="Endo/exonu/phosph_ase_sf"/>
</dbReference>
<name>A0A438DNP7_VITVI</name>
<dbReference type="Gene3D" id="3.60.10.10">
    <property type="entry name" value="Endonuclease/exonuclease/phosphatase"/>
    <property type="match status" value="1"/>
</dbReference>
<evidence type="ECO:0000313" key="1">
    <source>
        <dbReference type="EMBL" id="RVW37088.1"/>
    </source>
</evidence>
<dbReference type="SUPFAM" id="SSF56219">
    <property type="entry name" value="DNase I-like"/>
    <property type="match status" value="1"/>
</dbReference>
<evidence type="ECO:0000313" key="2">
    <source>
        <dbReference type="Proteomes" id="UP000288805"/>
    </source>
</evidence>
<gene>
    <name evidence="1" type="ORF">CK203_084579</name>
</gene>
<proteinExistence type="predicted"/>
<protein>
    <recommendedName>
        <fullName evidence="3">Endonuclease/exonuclease/phosphatase domain-containing protein</fullName>
    </recommendedName>
</protein>
<dbReference type="Proteomes" id="UP000288805">
    <property type="component" value="Unassembled WGS sequence"/>
</dbReference>
<accession>A0A438DNP7</accession>